<keyword evidence="3" id="KW-1185">Reference proteome</keyword>
<dbReference type="Proteomes" id="UP000249542">
    <property type="component" value="Unassembled WGS sequence"/>
</dbReference>
<feature type="transmembrane region" description="Helical" evidence="1">
    <location>
        <begin position="9"/>
        <end position="29"/>
    </location>
</feature>
<feature type="transmembrane region" description="Helical" evidence="1">
    <location>
        <begin position="114"/>
        <end position="133"/>
    </location>
</feature>
<organism evidence="2 3">
    <name type="scientific">Mesonia algae</name>
    <dbReference type="NCBI Taxonomy" id="213248"/>
    <lineage>
        <taxon>Bacteria</taxon>
        <taxon>Pseudomonadati</taxon>
        <taxon>Bacteroidota</taxon>
        <taxon>Flavobacteriia</taxon>
        <taxon>Flavobacteriales</taxon>
        <taxon>Flavobacteriaceae</taxon>
        <taxon>Mesonia</taxon>
    </lineage>
</organism>
<comment type="caution">
    <text evidence="2">The sequence shown here is derived from an EMBL/GenBank/DDBJ whole genome shotgun (WGS) entry which is preliminary data.</text>
</comment>
<name>A0A2W7I3Y9_9FLAO</name>
<protein>
    <submittedName>
        <fullName evidence="2">Putative membrane protein YagU involved in acid resistance</fullName>
    </submittedName>
</protein>
<reference evidence="2 3" key="1">
    <citation type="submission" date="2018-06" db="EMBL/GenBank/DDBJ databases">
        <title>Genomic Encyclopedia of Archaeal and Bacterial Type Strains, Phase II (KMG-II): from individual species to whole genera.</title>
        <authorList>
            <person name="Goeker M."/>
        </authorList>
    </citation>
    <scope>NUCLEOTIDE SEQUENCE [LARGE SCALE GENOMIC DNA]</scope>
    <source>
        <strain evidence="2 3">DSM 15361</strain>
    </source>
</reference>
<keyword evidence="1" id="KW-1133">Transmembrane helix</keyword>
<feature type="transmembrane region" description="Helical" evidence="1">
    <location>
        <begin position="49"/>
        <end position="69"/>
    </location>
</feature>
<dbReference type="InterPro" id="IPR046739">
    <property type="entry name" value="DUF6789"/>
</dbReference>
<feature type="transmembrane region" description="Helical" evidence="1">
    <location>
        <begin position="81"/>
        <end position="102"/>
    </location>
</feature>
<dbReference type="RefSeq" id="WP_111540407.1">
    <property type="nucleotide sequence ID" value="NZ_QKYV01000003.1"/>
</dbReference>
<dbReference type="Pfam" id="PF20587">
    <property type="entry name" value="DUF6789"/>
    <property type="match status" value="1"/>
</dbReference>
<proteinExistence type="predicted"/>
<evidence type="ECO:0000313" key="3">
    <source>
        <dbReference type="Proteomes" id="UP000249542"/>
    </source>
</evidence>
<keyword evidence="1" id="KW-0472">Membrane</keyword>
<dbReference type="EMBL" id="QKYV01000003">
    <property type="protein sequence ID" value="PZW41394.1"/>
    <property type="molecule type" value="Genomic_DNA"/>
</dbReference>
<gene>
    <name evidence="2" type="ORF">LX95_01067</name>
</gene>
<accession>A0A2W7I3Y9</accession>
<dbReference type="AlphaFoldDB" id="A0A2W7I3Y9"/>
<keyword evidence="1" id="KW-0812">Transmembrane</keyword>
<evidence type="ECO:0000313" key="2">
    <source>
        <dbReference type="EMBL" id="PZW41394.1"/>
    </source>
</evidence>
<sequence>MNKKIQKTVLAGLIGTLIMTIVMMIAPMMGMPKMSPPKMLAEMLGMPIFVGWIMHFMIGIVFAFAYTYLHLFKHKISNVWLKGAVFGIIAFVFAQVMMRVMGMMMPMPKMEGSMVLMAIGSLMGHIVFGMAVAKTVGETYCNSGTCKTKTTHSNVSYEKH</sequence>
<evidence type="ECO:0000256" key="1">
    <source>
        <dbReference type="SAM" id="Phobius"/>
    </source>
</evidence>